<evidence type="ECO:0000256" key="12">
    <source>
        <dbReference type="ARBA" id="ARBA00023239"/>
    </source>
</evidence>
<feature type="binding site" evidence="14">
    <location>
        <begin position="267"/>
        <end position="269"/>
    </location>
    <ligand>
        <name>4-CDP-2-C-methyl-D-erythritol 2-phosphate</name>
        <dbReference type="ChEBI" id="CHEBI:57919"/>
    </ligand>
</feature>
<comment type="cofactor">
    <cofactor evidence="3 14">
        <name>a divalent metal cation</name>
        <dbReference type="ChEBI" id="CHEBI:60240"/>
    </cofactor>
</comment>
<dbReference type="Proteomes" id="UP001138540">
    <property type="component" value="Unassembled WGS sequence"/>
</dbReference>
<dbReference type="InterPro" id="IPR003526">
    <property type="entry name" value="MECDP_synthase"/>
</dbReference>
<dbReference type="InterPro" id="IPR026596">
    <property type="entry name" value="IspD/F"/>
</dbReference>
<gene>
    <name evidence="14" type="primary">ispDF</name>
    <name evidence="16" type="ORF">HNP60_001819</name>
</gene>
<dbReference type="CDD" id="cd02516">
    <property type="entry name" value="CDP-ME_synthetase"/>
    <property type="match status" value="1"/>
</dbReference>
<sequence>MRPKQYRPLAGRPVAAHSILALRGHPAVDIVLLVVAPGMADEARAMLGDEAADVLIVEGGASRRQSVANALEALASAETPPARVLIHDSARPVLPAGVIDRLLSALATGAAGAMPVLPVADTLVRAEGDEAGAVIDRAVLRRVQTPQAFDFEVVLAAHRGWSGELEPTDDAQMVRATGSAVRLVEGDTRLDKITWPGDHERMERELMAIMTARTGLGFDVHRLVAGAPLWLCGVEIPHSHGLSGHSDADVAIHALVDAILGALAEGDIGSHFPPSDPQWRGARSGQFLAFAAERVRARGGIIDHVDVTIICEAPKIGPHRDAMRSALARIMDIPESRVSVKATTTERLGLTGRGEGIAAQTLASLRLPEEPAFPAP</sequence>
<comment type="caution">
    <text evidence="14">Lacks conserved residue(s) required for the propagation of feature annotation.</text>
</comment>
<feature type="site" description="Transition state stabilizer" evidence="14">
    <location>
        <position position="245"/>
    </location>
</feature>
<keyword evidence="10 14" id="KW-0479">Metal-binding</keyword>
<dbReference type="PANTHER" id="PTHR43181:SF1">
    <property type="entry name" value="2-C-METHYL-D-ERYTHRITOL 2,4-CYCLODIPHOSPHATE SYNTHASE, CHLOROPLASTIC"/>
    <property type="match status" value="1"/>
</dbReference>
<dbReference type="HAMAP" id="MF_00107">
    <property type="entry name" value="IspF"/>
    <property type="match status" value="1"/>
</dbReference>
<feature type="binding site" evidence="14">
    <location>
        <begin position="343"/>
        <end position="346"/>
    </location>
    <ligand>
        <name>4-CDP-2-C-methyl-D-erythritol 2-phosphate</name>
        <dbReference type="ChEBI" id="CHEBI:57919"/>
    </ligand>
</feature>
<evidence type="ECO:0000256" key="11">
    <source>
        <dbReference type="ARBA" id="ARBA00023229"/>
    </source>
</evidence>
<comment type="caution">
    <text evidence="16">The sequence shown here is derived from an EMBL/GenBank/DDBJ whole genome shotgun (WGS) entry which is preliminary data.</text>
</comment>
<feature type="site" description="Positions MEP for the nucleophilic attack" evidence="14">
    <location>
        <position position="137"/>
    </location>
</feature>
<feature type="binding site" evidence="14">
    <location>
        <begin position="245"/>
        <end position="246"/>
    </location>
    <ligand>
        <name>4-CDP-2-C-methyl-D-erythritol 2-phosphate</name>
        <dbReference type="ChEBI" id="CHEBI:57919"/>
    </ligand>
</feature>
<keyword evidence="9 14" id="KW-0548">Nucleotidyltransferase</keyword>
<comment type="function">
    <text evidence="14">Bifunctional enzyme that catalyzes the formation of 4-diphosphocytidyl-2-C-methyl-D-erythritol from CTP and 2-C-methyl-D-erythritol 4-phosphate (MEP) (IspD), and catalyzes the conversion of 4-diphosphocytidyl-2-C-methyl-D-erythritol 2-phosphate (CDP-ME2P) to 2-C-methyl-D-erythritol 2,4-cyclodiphosphate (ME-CPP) with a corresponding release of cytidine 5-monophosphate (CMP) (IspF).</text>
</comment>
<comment type="similarity">
    <text evidence="14">In the N-terminal section; belongs to the IspD/TarI cytidylyltransferase family. IspD subfamily.</text>
</comment>
<dbReference type="CDD" id="cd00554">
    <property type="entry name" value="MECDP_synthase"/>
    <property type="match status" value="1"/>
</dbReference>
<accession>A0ABR6NEZ1</accession>
<dbReference type="SUPFAM" id="SSF69765">
    <property type="entry name" value="IpsF-like"/>
    <property type="match status" value="1"/>
</dbReference>
<feature type="site" description="Transition state stabilizer" evidence="14">
    <location>
        <position position="4"/>
    </location>
</feature>
<feature type="region of interest" description="2-C-methyl-D-erythritol 2,4-cyclodiphosphate synthase" evidence="14">
    <location>
        <begin position="213"/>
        <end position="376"/>
    </location>
</feature>
<comment type="catalytic activity">
    <reaction evidence="1 14">
        <text>4-CDP-2-C-methyl-D-erythritol 2-phosphate = 2-C-methyl-D-erythritol 2,4-cyclic diphosphate + CMP</text>
        <dbReference type="Rhea" id="RHEA:23864"/>
        <dbReference type="ChEBI" id="CHEBI:57919"/>
        <dbReference type="ChEBI" id="CHEBI:58483"/>
        <dbReference type="ChEBI" id="CHEBI:60377"/>
        <dbReference type="EC" id="4.6.1.12"/>
    </reaction>
</comment>
<evidence type="ECO:0000256" key="9">
    <source>
        <dbReference type="ARBA" id="ARBA00022695"/>
    </source>
</evidence>
<feature type="binding site" evidence="14">
    <location>
        <position position="219"/>
    </location>
    <ligand>
        <name>a divalent metal cation</name>
        <dbReference type="ChEBI" id="CHEBI:60240"/>
    </ligand>
</feature>
<keyword evidence="17" id="KW-1185">Reference proteome</keyword>
<dbReference type="InterPro" id="IPR029044">
    <property type="entry name" value="Nucleotide-diphossugar_trans"/>
</dbReference>
<dbReference type="HAMAP" id="MF_01520">
    <property type="entry name" value="IspDF"/>
    <property type="match status" value="1"/>
</dbReference>
<evidence type="ECO:0000256" key="10">
    <source>
        <dbReference type="ARBA" id="ARBA00022723"/>
    </source>
</evidence>
<feature type="region of interest" description="2-C-methyl-D-erythritol 4-phosphate cytidylyltransferase" evidence="14">
    <location>
        <begin position="1"/>
        <end position="212"/>
    </location>
</feature>
<keyword evidence="13 14" id="KW-0511">Multifunctional enzyme</keyword>
<dbReference type="InterPro" id="IPR036571">
    <property type="entry name" value="MECDP_synthase_sf"/>
</dbReference>
<dbReference type="SUPFAM" id="SSF53448">
    <property type="entry name" value="Nucleotide-diphospho-sugar transferases"/>
    <property type="match status" value="1"/>
</dbReference>
<comment type="catalytic activity">
    <reaction evidence="2 14">
        <text>2-C-methyl-D-erythritol 4-phosphate + CTP + H(+) = 4-CDP-2-C-methyl-D-erythritol + diphosphate</text>
        <dbReference type="Rhea" id="RHEA:13429"/>
        <dbReference type="ChEBI" id="CHEBI:15378"/>
        <dbReference type="ChEBI" id="CHEBI:33019"/>
        <dbReference type="ChEBI" id="CHEBI:37563"/>
        <dbReference type="ChEBI" id="CHEBI:57823"/>
        <dbReference type="ChEBI" id="CHEBI:58262"/>
        <dbReference type="EC" id="2.7.7.60"/>
    </reaction>
</comment>
<dbReference type="InterPro" id="IPR034683">
    <property type="entry name" value="IspD/TarI"/>
</dbReference>
<feature type="binding site" evidence="14">
    <location>
        <begin position="219"/>
        <end position="221"/>
    </location>
    <ligand>
        <name>4-CDP-2-C-methyl-D-erythritol 2-phosphate</name>
        <dbReference type="ChEBI" id="CHEBI:57919"/>
    </ligand>
</feature>
<dbReference type="NCBIfam" id="TIGR00453">
    <property type="entry name" value="ispD"/>
    <property type="match status" value="1"/>
</dbReference>
<keyword evidence="11 14" id="KW-0414">Isoprene biosynthesis</keyword>
<dbReference type="GO" id="GO:0008685">
    <property type="term" value="F:2-C-methyl-D-erythritol 2,4-cyclodiphosphate synthase activity"/>
    <property type="evidence" value="ECO:0007669"/>
    <property type="project" value="UniProtKB-EC"/>
</dbReference>
<evidence type="ECO:0000256" key="3">
    <source>
        <dbReference type="ARBA" id="ARBA00001968"/>
    </source>
</evidence>
<feature type="binding site" evidence="14">
    <location>
        <position position="221"/>
    </location>
    <ligand>
        <name>a divalent metal cation</name>
        <dbReference type="ChEBI" id="CHEBI:60240"/>
    </ligand>
</feature>
<dbReference type="NCBIfam" id="NF006899">
    <property type="entry name" value="PRK09382.1"/>
    <property type="match status" value="1"/>
</dbReference>
<evidence type="ECO:0000256" key="1">
    <source>
        <dbReference type="ARBA" id="ARBA00000200"/>
    </source>
</evidence>
<reference evidence="16 17" key="1">
    <citation type="submission" date="2020-08" db="EMBL/GenBank/DDBJ databases">
        <title>Exploring microbial biodiversity for novel pathways involved in the catabolism of aromatic compounds derived from lignin.</title>
        <authorList>
            <person name="Elkins J."/>
        </authorList>
    </citation>
    <scope>NUCLEOTIDE SEQUENCE [LARGE SCALE GENOMIC DNA]</scope>
    <source>
        <strain evidence="16 17">B1D3A</strain>
    </source>
</reference>
<feature type="site" description="Positions MEP for the nucleophilic attack" evidence="14">
    <location>
        <position position="192"/>
    </location>
</feature>
<dbReference type="NCBIfam" id="TIGR00151">
    <property type="entry name" value="ispF"/>
    <property type="match status" value="1"/>
</dbReference>
<dbReference type="EC" id="2.7.7.60" evidence="14"/>
<evidence type="ECO:0000256" key="2">
    <source>
        <dbReference type="ARBA" id="ARBA00001282"/>
    </source>
</evidence>
<evidence type="ECO:0000256" key="6">
    <source>
        <dbReference type="ARBA" id="ARBA00008480"/>
    </source>
</evidence>
<dbReference type="Pfam" id="PF01128">
    <property type="entry name" value="IspD"/>
    <property type="match status" value="1"/>
</dbReference>
<evidence type="ECO:0000259" key="15">
    <source>
        <dbReference type="Pfam" id="PF02542"/>
    </source>
</evidence>
<dbReference type="EMBL" id="JACHKA010000001">
    <property type="protein sequence ID" value="MBB5985845.1"/>
    <property type="molecule type" value="Genomic_DNA"/>
</dbReference>
<feature type="binding site" evidence="14">
    <location>
        <position position="253"/>
    </location>
    <ligand>
        <name>a divalent metal cation</name>
        <dbReference type="ChEBI" id="CHEBI:60240"/>
    </ligand>
</feature>
<keyword evidence="12 14" id="KW-0456">Lyase</keyword>
<evidence type="ECO:0000313" key="16">
    <source>
        <dbReference type="EMBL" id="MBB5985845.1"/>
    </source>
</evidence>
<dbReference type="PROSITE" id="PS01295">
    <property type="entry name" value="ISPD"/>
    <property type="match status" value="1"/>
</dbReference>
<evidence type="ECO:0000313" key="17">
    <source>
        <dbReference type="Proteomes" id="UP001138540"/>
    </source>
</evidence>
<comment type="similarity">
    <text evidence="7">Belongs to the IspD/TarI cytidylyltransferase family. IspD subfamily.</text>
</comment>
<feature type="site" description="Transition state stabilizer" evidence="14">
    <location>
        <position position="344"/>
    </location>
</feature>
<comment type="pathway">
    <text evidence="5 14">Isoprenoid biosynthesis; isopentenyl diphosphate biosynthesis via DXP pathway; isopentenyl diphosphate from 1-deoxy-D-xylulose 5-phosphate: step 2/6.</text>
</comment>
<comment type="pathway">
    <text evidence="4 14">Isoprenoid biosynthesis; isopentenyl diphosphate biosynthesis via DXP pathway; isopentenyl diphosphate from 1-deoxy-D-xylulose 5-phosphate: step 4/6.</text>
</comment>
<dbReference type="Gene3D" id="3.90.550.10">
    <property type="entry name" value="Spore Coat Polysaccharide Biosynthesis Protein SpsA, Chain A"/>
    <property type="match status" value="1"/>
</dbReference>
<comment type="similarity">
    <text evidence="14">In the C-terminal section; belongs to the IspF family.</text>
</comment>
<evidence type="ECO:0000256" key="8">
    <source>
        <dbReference type="ARBA" id="ARBA00022679"/>
    </source>
</evidence>
<dbReference type="InterPro" id="IPR018294">
    <property type="entry name" value="ISPD_synthase_CS"/>
</dbReference>
<dbReference type="InterPro" id="IPR020555">
    <property type="entry name" value="MECDP_synthase_CS"/>
</dbReference>
<dbReference type="InterPro" id="IPR001228">
    <property type="entry name" value="IspD"/>
</dbReference>
<dbReference type="EC" id="4.6.1.12" evidence="14"/>
<comment type="similarity">
    <text evidence="6">Belongs to the IspF family.</text>
</comment>
<dbReference type="PROSITE" id="PS01350">
    <property type="entry name" value="ISPF"/>
    <property type="match status" value="1"/>
</dbReference>
<evidence type="ECO:0000256" key="4">
    <source>
        <dbReference type="ARBA" id="ARBA00004709"/>
    </source>
</evidence>
<evidence type="ECO:0000256" key="7">
    <source>
        <dbReference type="ARBA" id="ARBA00009789"/>
    </source>
</evidence>
<protein>
    <recommendedName>
        <fullName evidence="14">Bifunctional enzyme IspD/IspF</fullName>
    </recommendedName>
    <domain>
        <recommendedName>
            <fullName evidence="14">2-C-methyl-D-erythritol 4-phosphate cytidylyltransferase</fullName>
            <ecNumber evidence="14">2.7.7.60</ecNumber>
        </recommendedName>
        <alternativeName>
            <fullName evidence="14">4-diphosphocytidyl-2C-methyl-D-erythritol synthase</fullName>
        </alternativeName>
        <alternativeName>
            <fullName evidence="14">MEP cytidylyltransferase</fullName>
            <shortName evidence="14">MCT</shortName>
        </alternativeName>
    </domain>
    <domain>
        <recommendedName>
            <fullName evidence="14">2-C-methyl-D-erythritol 2,4-cyclodiphosphate synthase</fullName>
            <shortName evidence="14">MECDP-synthase</shortName>
            <shortName evidence="14">MECPP-synthase</shortName>
            <shortName evidence="14">MECPS</shortName>
            <ecNumber evidence="14">4.6.1.12</ecNumber>
        </recommendedName>
    </domain>
</protein>
<name>A0ABR6NEZ1_9SPHN</name>
<evidence type="ECO:0000256" key="14">
    <source>
        <dbReference type="HAMAP-Rule" id="MF_01520"/>
    </source>
</evidence>
<proteinExistence type="inferred from homology"/>
<dbReference type="PANTHER" id="PTHR43181">
    <property type="entry name" value="2-C-METHYL-D-ERYTHRITOL 2,4-CYCLODIPHOSPHATE SYNTHASE, CHLOROPLASTIC"/>
    <property type="match status" value="1"/>
</dbReference>
<evidence type="ECO:0000256" key="5">
    <source>
        <dbReference type="ARBA" id="ARBA00004787"/>
    </source>
</evidence>
<dbReference type="Pfam" id="PF02542">
    <property type="entry name" value="YgbB"/>
    <property type="match status" value="1"/>
</dbReference>
<feature type="binding site" evidence="14">
    <location>
        <position position="353"/>
    </location>
    <ligand>
        <name>4-CDP-2-C-methyl-D-erythritol 2-phosphate</name>
        <dbReference type="ChEBI" id="CHEBI:57919"/>
    </ligand>
</feature>
<keyword evidence="8 14" id="KW-0808">Transferase</keyword>
<dbReference type="GO" id="GO:0050518">
    <property type="term" value="F:2-C-methyl-D-erythritol 4-phosphate cytidylyltransferase activity"/>
    <property type="evidence" value="ECO:0007669"/>
    <property type="project" value="UniProtKB-EC"/>
</dbReference>
<feature type="domain" description="2-C-methyl-D-erythritol 2,4-cyclodiphosphate synthase" evidence="15">
    <location>
        <begin position="213"/>
        <end position="365"/>
    </location>
</feature>
<dbReference type="Gene3D" id="3.30.1330.50">
    <property type="entry name" value="2-C-methyl-D-erythritol 2,4-cyclodiphosphate synthase"/>
    <property type="match status" value="1"/>
</dbReference>
<evidence type="ECO:0000256" key="13">
    <source>
        <dbReference type="ARBA" id="ARBA00023268"/>
    </source>
</evidence>
<organism evidence="16 17">
    <name type="scientific">Sphingobium lignivorans</name>
    <dbReference type="NCBI Taxonomy" id="2735886"/>
    <lineage>
        <taxon>Bacteria</taxon>
        <taxon>Pseudomonadati</taxon>
        <taxon>Pseudomonadota</taxon>
        <taxon>Alphaproteobacteria</taxon>
        <taxon>Sphingomonadales</taxon>
        <taxon>Sphingomonadaceae</taxon>
        <taxon>Sphingobium</taxon>
    </lineage>
</organism>